<accession>A0ABU6KGD4</accession>
<dbReference type="RefSeq" id="WP_327607713.1">
    <property type="nucleotide sequence ID" value="NZ_JARZFX010000005.1"/>
</dbReference>
<feature type="domain" description="RecX third three-helical" evidence="7">
    <location>
        <begin position="159"/>
        <end position="206"/>
    </location>
</feature>
<evidence type="ECO:0000256" key="1">
    <source>
        <dbReference type="ARBA" id="ARBA00004496"/>
    </source>
</evidence>
<dbReference type="Gene3D" id="1.10.10.10">
    <property type="entry name" value="Winged helix-like DNA-binding domain superfamily/Winged helix DNA-binding domain"/>
    <property type="match status" value="4"/>
</dbReference>
<comment type="caution">
    <text evidence="9">The sequence shown here is derived from an EMBL/GenBank/DDBJ whole genome shotgun (WGS) entry which is preliminary data.</text>
</comment>
<dbReference type="InterPro" id="IPR053924">
    <property type="entry name" value="RecX_HTH_2nd"/>
</dbReference>
<dbReference type="PANTHER" id="PTHR33602:SF1">
    <property type="entry name" value="REGULATORY PROTEIN RECX FAMILY PROTEIN"/>
    <property type="match status" value="1"/>
</dbReference>
<feature type="domain" description="RecX third three-helical" evidence="7">
    <location>
        <begin position="216"/>
        <end position="264"/>
    </location>
</feature>
<keyword evidence="10" id="KW-1185">Reference proteome</keyword>
<organism evidence="9 10">
    <name type="scientific">Virgibacillus tibetensis</name>
    <dbReference type="NCBI Taxonomy" id="3042313"/>
    <lineage>
        <taxon>Bacteria</taxon>
        <taxon>Bacillati</taxon>
        <taxon>Bacillota</taxon>
        <taxon>Bacilli</taxon>
        <taxon>Bacillales</taxon>
        <taxon>Bacillaceae</taxon>
        <taxon>Virgibacillus</taxon>
    </lineage>
</organism>
<proteinExistence type="inferred from homology"/>
<sequence>MRKITRITTQKKSKNRYNIFLSEGQDEVYGFSVDEAILIEYKLRKDLELDDSMIDTLVKKDTVHKSYTQAINFLSYRMRTKKEILDYLVKKEVDSEHIKVVIEKLNKEKLIDDKEFADMFVRTRINTTIKGPSLIKKELIEKGVSGSIASEAVEQFTYEIQYEKILKWIEKKVNTKKNDSFQKQVQQLQVTLMQKGFTHDVIKDALADINEEKDDDNEWNALVYQGEKLFRKYQPKMSGYKLHNKMKESLYTKGFAMDMINRFLEENLEE</sequence>
<evidence type="ECO:0000256" key="3">
    <source>
        <dbReference type="ARBA" id="ARBA00018111"/>
    </source>
</evidence>
<name>A0ABU6KGD4_9BACI</name>
<dbReference type="EMBL" id="JARZFX010000005">
    <property type="protein sequence ID" value="MEC5424143.1"/>
    <property type="molecule type" value="Genomic_DNA"/>
</dbReference>
<dbReference type="PANTHER" id="PTHR33602">
    <property type="entry name" value="REGULATORY PROTEIN RECX FAMILY PROTEIN"/>
    <property type="match status" value="1"/>
</dbReference>
<evidence type="ECO:0000256" key="5">
    <source>
        <dbReference type="HAMAP-Rule" id="MF_01114"/>
    </source>
</evidence>
<evidence type="ECO:0000259" key="8">
    <source>
        <dbReference type="Pfam" id="PF21982"/>
    </source>
</evidence>
<evidence type="ECO:0000256" key="2">
    <source>
        <dbReference type="ARBA" id="ARBA00009695"/>
    </source>
</evidence>
<dbReference type="HAMAP" id="MF_01114">
    <property type="entry name" value="RecX"/>
    <property type="match status" value="1"/>
</dbReference>
<evidence type="ECO:0000256" key="4">
    <source>
        <dbReference type="ARBA" id="ARBA00022490"/>
    </source>
</evidence>
<keyword evidence="4 5" id="KW-0963">Cytoplasm</keyword>
<dbReference type="InterPro" id="IPR036388">
    <property type="entry name" value="WH-like_DNA-bd_sf"/>
</dbReference>
<comment type="subcellular location">
    <subcellularLocation>
        <location evidence="1 5">Cytoplasm</location>
    </subcellularLocation>
</comment>
<evidence type="ECO:0000313" key="9">
    <source>
        <dbReference type="EMBL" id="MEC5424143.1"/>
    </source>
</evidence>
<dbReference type="InterPro" id="IPR003783">
    <property type="entry name" value="Regulatory_RecX"/>
</dbReference>
<protein>
    <recommendedName>
        <fullName evidence="3 5">Regulatory protein RecX</fullName>
    </recommendedName>
</protein>
<dbReference type="NCBIfam" id="NF010733">
    <property type="entry name" value="PRK14135.1"/>
    <property type="match status" value="1"/>
</dbReference>
<evidence type="ECO:0000313" key="10">
    <source>
        <dbReference type="Proteomes" id="UP001335737"/>
    </source>
</evidence>
<dbReference type="Pfam" id="PF21982">
    <property type="entry name" value="RecX_HTH1"/>
    <property type="match status" value="1"/>
</dbReference>
<gene>
    <name evidence="5 9" type="primary">recX</name>
    <name evidence="9" type="ORF">QGM71_11630</name>
</gene>
<feature type="domain" description="RecX second three-helical" evidence="6">
    <location>
        <begin position="112"/>
        <end position="152"/>
    </location>
</feature>
<dbReference type="Pfam" id="PF02631">
    <property type="entry name" value="RecX_HTH2"/>
    <property type="match status" value="1"/>
</dbReference>
<dbReference type="Pfam" id="PF21981">
    <property type="entry name" value="RecX_HTH3"/>
    <property type="match status" value="2"/>
</dbReference>
<dbReference type="Proteomes" id="UP001335737">
    <property type="component" value="Unassembled WGS sequence"/>
</dbReference>
<comment type="function">
    <text evidence="5">Modulates RecA activity.</text>
</comment>
<evidence type="ECO:0000259" key="6">
    <source>
        <dbReference type="Pfam" id="PF02631"/>
    </source>
</evidence>
<dbReference type="InterPro" id="IPR053926">
    <property type="entry name" value="RecX_HTH_1st"/>
</dbReference>
<evidence type="ECO:0000259" key="7">
    <source>
        <dbReference type="Pfam" id="PF21981"/>
    </source>
</evidence>
<feature type="domain" description="RecX first three-helical" evidence="8">
    <location>
        <begin position="67"/>
        <end position="105"/>
    </location>
</feature>
<dbReference type="InterPro" id="IPR053925">
    <property type="entry name" value="RecX_HTH_3rd"/>
</dbReference>
<reference evidence="9 10" key="1">
    <citation type="journal article" date="2024" name="Int. J. Syst. Evol. Microbiol.">
        <title>Virgibacillus tibetensis sp. nov., isolated from salt lake on the Tibetan Plateau of China.</title>
        <authorList>
            <person name="Phurbu D."/>
            <person name="Liu Z.-X."/>
            <person name="Wang R."/>
            <person name="Zheng Y.-Y."/>
            <person name="Liu H.-C."/>
            <person name="Zhou Y.-G."/>
            <person name="Yu Y.-J."/>
            <person name="Li A.-H."/>
        </authorList>
    </citation>
    <scope>NUCLEOTIDE SEQUENCE [LARGE SCALE GENOMIC DNA]</scope>
    <source>
        <strain evidence="9 10">C22-A2</strain>
    </source>
</reference>
<comment type="similarity">
    <text evidence="2 5">Belongs to the RecX family.</text>
</comment>